<protein>
    <recommendedName>
        <fullName evidence="5">Lectin-like protein BA14k</fullName>
    </recommendedName>
</protein>
<evidence type="ECO:0000313" key="3">
    <source>
        <dbReference type="EMBL" id="BAT59268.1"/>
    </source>
</evidence>
<evidence type="ECO:0000256" key="2">
    <source>
        <dbReference type="SAM" id="SignalP"/>
    </source>
</evidence>
<organism evidence="3 4">
    <name type="scientific">Variibacter gotjawalensis</name>
    <dbReference type="NCBI Taxonomy" id="1333996"/>
    <lineage>
        <taxon>Bacteria</taxon>
        <taxon>Pseudomonadati</taxon>
        <taxon>Pseudomonadota</taxon>
        <taxon>Alphaproteobacteria</taxon>
        <taxon>Hyphomicrobiales</taxon>
        <taxon>Nitrobacteraceae</taxon>
        <taxon>Variibacter</taxon>
    </lineage>
</organism>
<gene>
    <name evidence="3" type="ORF">GJW-30_1_01799</name>
</gene>
<keyword evidence="2" id="KW-0732">Signal</keyword>
<feature type="signal peptide" evidence="2">
    <location>
        <begin position="1"/>
        <end position="19"/>
    </location>
</feature>
<dbReference type="Proteomes" id="UP000236884">
    <property type="component" value="Chromosome"/>
</dbReference>
<dbReference type="KEGG" id="vgo:GJW-30_1_01799"/>
<dbReference type="RefSeq" id="WP_096354428.1">
    <property type="nucleotide sequence ID" value="NZ_AP014946.1"/>
</dbReference>
<feature type="chain" id="PRO_5006615555" description="Lectin-like protein BA14k" evidence="2">
    <location>
        <begin position="20"/>
        <end position="99"/>
    </location>
</feature>
<proteinExistence type="predicted"/>
<evidence type="ECO:0000313" key="4">
    <source>
        <dbReference type="Proteomes" id="UP000236884"/>
    </source>
</evidence>
<evidence type="ECO:0000256" key="1">
    <source>
        <dbReference type="SAM" id="Phobius"/>
    </source>
</evidence>
<evidence type="ECO:0008006" key="5">
    <source>
        <dbReference type="Google" id="ProtNLM"/>
    </source>
</evidence>
<reference evidence="3 4" key="1">
    <citation type="submission" date="2015-08" db="EMBL/GenBank/DDBJ databases">
        <title>Investigation of the bacterial diversity of lava forest soil.</title>
        <authorList>
            <person name="Lee J.S."/>
        </authorList>
    </citation>
    <scope>NUCLEOTIDE SEQUENCE [LARGE SCALE GENOMIC DNA]</scope>
    <source>
        <strain evidence="3 4">GJW-30</strain>
    </source>
</reference>
<keyword evidence="1" id="KW-1133">Transmembrane helix</keyword>
<feature type="transmembrane region" description="Helical" evidence="1">
    <location>
        <begin position="35"/>
        <end position="56"/>
    </location>
</feature>
<keyword evidence="4" id="KW-1185">Reference proteome</keyword>
<sequence>MKKGLTALMAVGAVGLTIAASMGDADAQRRYRGGSGAGVAAGIIGGIAAGAIIAGATQPRYYEPAPAYGPPPRWCYETQQVWSNRYQDYVPRRVRVPCY</sequence>
<dbReference type="EMBL" id="AP014946">
    <property type="protein sequence ID" value="BAT59268.1"/>
    <property type="molecule type" value="Genomic_DNA"/>
</dbReference>
<keyword evidence="1" id="KW-0472">Membrane</keyword>
<accession>A0A0S3PTR5</accession>
<keyword evidence="1" id="KW-0812">Transmembrane</keyword>
<name>A0A0S3PTR5_9BRAD</name>
<dbReference type="AlphaFoldDB" id="A0A0S3PTR5"/>